<gene>
    <name evidence="1" type="ORF">B0T10DRAFT_316377</name>
</gene>
<dbReference type="SUPFAM" id="SSF48403">
    <property type="entry name" value="Ankyrin repeat"/>
    <property type="match status" value="1"/>
</dbReference>
<protein>
    <submittedName>
        <fullName evidence="1">Uncharacterized protein</fullName>
    </submittedName>
</protein>
<dbReference type="Gene3D" id="1.25.40.10">
    <property type="entry name" value="Tetratricopeptide repeat domain"/>
    <property type="match status" value="1"/>
</dbReference>
<comment type="caution">
    <text evidence="1">The sequence shown here is derived from an EMBL/GenBank/DDBJ whole genome shotgun (WGS) entry which is preliminary data.</text>
</comment>
<dbReference type="Proteomes" id="UP000777438">
    <property type="component" value="Unassembled WGS sequence"/>
</dbReference>
<organism evidence="1 2">
    <name type="scientific">Thelonectria olida</name>
    <dbReference type="NCBI Taxonomy" id="1576542"/>
    <lineage>
        <taxon>Eukaryota</taxon>
        <taxon>Fungi</taxon>
        <taxon>Dikarya</taxon>
        <taxon>Ascomycota</taxon>
        <taxon>Pezizomycotina</taxon>
        <taxon>Sordariomycetes</taxon>
        <taxon>Hypocreomycetidae</taxon>
        <taxon>Hypocreales</taxon>
        <taxon>Nectriaceae</taxon>
        <taxon>Thelonectria</taxon>
    </lineage>
</organism>
<evidence type="ECO:0000313" key="2">
    <source>
        <dbReference type="Proteomes" id="UP000777438"/>
    </source>
</evidence>
<dbReference type="Gene3D" id="1.25.40.20">
    <property type="entry name" value="Ankyrin repeat-containing domain"/>
    <property type="match status" value="1"/>
</dbReference>
<name>A0A9P8W656_9HYPO</name>
<dbReference type="InterPro" id="IPR011990">
    <property type="entry name" value="TPR-like_helical_dom_sf"/>
</dbReference>
<keyword evidence="2" id="KW-1185">Reference proteome</keyword>
<dbReference type="OrthoDB" id="423576at2759"/>
<reference evidence="1 2" key="1">
    <citation type="journal article" date="2021" name="Nat. Commun.">
        <title>Genetic determinants of endophytism in the Arabidopsis root mycobiome.</title>
        <authorList>
            <person name="Mesny F."/>
            <person name="Miyauchi S."/>
            <person name="Thiergart T."/>
            <person name="Pickel B."/>
            <person name="Atanasova L."/>
            <person name="Karlsson M."/>
            <person name="Huettel B."/>
            <person name="Barry K.W."/>
            <person name="Haridas S."/>
            <person name="Chen C."/>
            <person name="Bauer D."/>
            <person name="Andreopoulos W."/>
            <person name="Pangilinan J."/>
            <person name="LaButti K."/>
            <person name="Riley R."/>
            <person name="Lipzen A."/>
            <person name="Clum A."/>
            <person name="Drula E."/>
            <person name="Henrissat B."/>
            <person name="Kohler A."/>
            <person name="Grigoriev I.V."/>
            <person name="Martin F.M."/>
            <person name="Hacquard S."/>
        </authorList>
    </citation>
    <scope>NUCLEOTIDE SEQUENCE [LARGE SCALE GENOMIC DNA]</scope>
    <source>
        <strain evidence="1 2">MPI-CAGE-CH-0241</strain>
    </source>
</reference>
<evidence type="ECO:0000313" key="1">
    <source>
        <dbReference type="EMBL" id="KAH6890346.1"/>
    </source>
</evidence>
<dbReference type="SUPFAM" id="SSF48452">
    <property type="entry name" value="TPR-like"/>
    <property type="match status" value="1"/>
</dbReference>
<accession>A0A9P8W656</accession>
<dbReference type="AlphaFoldDB" id="A0A9P8W656"/>
<sequence length="915" mass="103558">MESTTTAESQTAAQDVGLLPSTLIRTIGGILVAAKQSEDVAKPLISWISLRIKAVDQEEPLSFSQWRSVVADDLQHETELTQHLARLSLAISFLRATAQKDISLSPAEISLVWDWIRRLLTDPSLQPPLFVATRSAQGFLAVPLCNILNKDGTIDELFRFHIWLPNREPGNSDMAIHSHQPFAQSWILAGQGTDLTYNVTPTTDASSATHAEYALSWDDGKTLDKTYKTHQKFSVVSNTHRFVRASLAKSAVHKRDMTYTIPAGEFHVSDVSPDVLHATIFFFDSRRGFEKDAPVLGPKDAESFRHRKPDGTAPSQVAEIVDAVRSWEVSMEQGKHNALNADWEHAFQEFTKALNLAESLPMAELSNASHYRMLVLGELGSTNRRFGRYDKARDFLEAALADTSPSPESVEISGELGVVYRHMDRLQDAKRAFQTQYDTAKQVRSEPGVCRAVGNLAMVNYQLSQQHHPQDDSLLAEAIEQQRERVERARKLRRDVQNSDLDPSTRSHRERQATAWESIGLDRLSLCYTASGDTKKAINCCLESQQINSTTTDVTIKALSRFFYGRALYRDGQRDAAMLQFNQAKPCSPVIALCKEPSAEHRQYLRELVDAGVDMDLVDDNGYTALDYAVFNDDKKTEALLLEWLSKGLGGNSQDGIQNRQSEARLRKAYRELFQERLRTVLLKSRPGDNLQALRREYAVSLAEDEGKRKMLDSFKFLRYTDFCTVGNIPNWNSSSLQTFNNARSDVDFVIFFSYRWINKAIPATSPDDEAHTQYRRMIEATEEFLTRHPEVSRERLGLWVDYACVCQDDPLPGVHALPLILMQCNAVISLFDDDYYDRAWCSVEVLMIQAIKKSYNLHLWYEYRPRAVDMDAGEASFLHPGPVDLEISMAKKLLTREEDRAKVLFLERQGKLLG</sequence>
<dbReference type="InterPro" id="IPR036770">
    <property type="entry name" value="Ankyrin_rpt-contain_sf"/>
</dbReference>
<proteinExistence type="predicted"/>
<dbReference type="EMBL" id="JAGPYM010000009">
    <property type="protein sequence ID" value="KAH6890346.1"/>
    <property type="molecule type" value="Genomic_DNA"/>
</dbReference>